<evidence type="ECO:0000313" key="3">
    <source>
        <dbReference type="Proteomes" id="UP000579558"/>
    </source>
</evidence>
<keyword evidence="3" id="KW-1185">Reference proteome</keyword>
<dbReference type="PANTHER" id="PTHR16207:SF10">
    <property type="entry name" value="PROTEIN TASOR 2"/>
    <property type="match status" value="1"/>
</dbReference>
<dbReference type="AlphaFoldDB" id="A0A7K6VMR1"/>
<evidence type="ECO:0000259" key="1">
    <source>
        <dbReference type="Pfam" id="PF12509"/>
    </source>
</evidence>
<feature type="domain" description="TASOR pseudo-PARP" evidence="1">
    <location>
        <begin position="73"/>
        <end position="213"/>
    </location>
</feature>
<feature type="non-terminal residue" evidence="2">
    <location>
        <position position="218"/>
    </location>
</feature>
<protein>
    <submittedName>
        <fullName evidence="2">TASOR protein</fullName>
    </submittedName>
</protein>
<dbReference type="EMBL" id="VZRX01018661">
    <property type="protein sequence ID" value="NWX35355.1"/>
    <property type="molecule type" value="Genomic_DNA"/>
</dbReference>
<reference evidence="2 3" key="1">
    <citation type="submission" date="2019-09" db="EMBL/GenBank/DDBJ databases">
        <title>Bird 10,000 Genomes (B10K) Project - Family phase.</title>
        <authorList>
            <person name="Zhang G."/>
        </authorList>
    </citation>
    <scope>NUCLEOTIDE SEQUENCE [LARGE SCALE GENOMIC DNA]</scope>
    <source>
        <strain evidence="2">B10K-DU-029-75</strain>
    </source>
</reference>
<comment type="caution">
    <text evidence="2">The sequence shown here is derived from an EMBL/GenBank/DDBJ whole genome shotgun (WGS) entry which is preliminary data.</text>
</comment>
<dbReference type="InterPro" id="IPR046432">
    <property type="entry name" value="TASOR"/>
</dbReference>
<sequence>EGIFPAGFFPFPPAGLAAEPEEPSSLLQRAVAVLHSSYLDSTSQDGFQYSQAILVENDLFLSELKAFARAKEAAGYSQEELQETFAFLLFDKEEEAKEVCQTGLRVNSSSISTLGDPAKGVYISKYSDCLHPRPWHHGKSGYIVICKLIKGKVRAIAENSTPTYTCPSPGYDCHVSNHGPTKSSPCQAFEQSQYYVYEVSGGSTAERPRQVCPYIFLA</sequence>
<dbReference type="Pfam" id="PF12509">
    <property type="entry name" value="DUF3715"/>
    <property type="match status" value="1"/>
</dbReference>
<gene>
    <name evidence="2" type="primary">Fam208a_1</name>
    <name evidence="2" type="ORF">NOTCIN_R15261</name>
</gene>
<proteinExistence type="predicted"/>
<dbReference type="PANTHER" id="PTHR16207">
    <property type="entry name" value="SET DOMAIN-CONTAINING PROTEIN"/>
    <property type="match status" value="1"/>
</dbReference>
<organism evidence="2 3">
    <name type="scientific">Notiomystis cincta</name>
    <dbReference type="NCBI Taxonomy" id="366454"/>
    <lineage>
        <taxon>Eukaryota</taxon>
        <taxon>Metazoa</taxon>
        <taxon>Chordata</taxon>
        <taxon>Craniata</taxon>
        <taxon>Vertebrata</taxon>
        <taxon>Euteleostomi</taxon>
        <taxon>Archelosauria</taxon>
        <taxon>Archosauria</taxon>
        <taxon>Dinosauria</taxon>
        <taxon>Saurischia</taxon>
        <taxon>Theropoda</taxon>
        <taxon>Coelurosauria</taxon>
        <taxon>Aves</taxon>
        <taxon>Neognathae</taxon>
        <taxon>Neoaves</taxon>
        <taxon>Telluraves</taxon>
        <taxon>Australaves</taxon>
        <taxon>Passeriformes</taxon>
        <taxon>Notiomystidae</taxon>
        <taxon>Notiomystis</taxon>
    </lineage>
</organism>
<evidence type="ECO:0000313" key="2">
    <source>
        <dbReference type="EMBL" id="NWX35355.1"/>
    </source>
</evidence>
<dbReference type="GO" id="GO:0005654">
    <property type="term" value="C:nucleoplasm"/>
    <property type="evidence" value="ECO:0007669"/>
    <property type="project" value="TreeGrafter"/>
</dbReference>
<dbReference type="OrthoDB" id="5960959at2759"/>
<dbReference type="GO" id="GO:0045814">
    <property type="term" value="P:negative regulation of gene expression, epigenetic"/>
    <property type="evidence" value="ECO:0007669"/>
    <property type="project" value="InterPro"/>
</dbReference>
<dbReference type="Proteomes" id="UP000579558">
    <property type="component" value="Unassembled WGS sequence"/>
</dbReference>
<dbReference type="InterPro" id="IPR022188">
    <property type="entry name" value="TASOR_DUF3715"/>
</dbReference>
<name>A0A7K6VMR1_9PASS</name>
<feature type="non-terminal residue" evidence="2">
    <location>
        <position position="1"/>
    </location>
</feature>
<accession>A0A7K6VMR1</accession>